<sequence length="59" mass="7015">MEGYITFRICSAWQDQEALSKIQAQGRFYDFAYECMRQLQEPQARTSTRDVVTQAIRFM</sequence>
<dbReference type="EMBL" id="MF996569">
    <property type="protein sequence ID" value="AXJ99396.1"/>
    <property type="molecule type" value="Genomic_DNA"/>
</dbReference>
<evidence type="ECO:0000313" key="1">
    <source>
        <dbReference type="EMBL" id="AXJ99396.1"/>
    </source>
</evidence>
<proteinExistence type="predicted"/>
<gene>
    <name evidence="1" type="ORF">PB24_3310</name>
</gene>
<reference evidence="1" key="1">
    <citation type="journal article" date="2018" name="Appl. Microbiol. Biotechnol.">
        <title>2,3-Butanediol production by the non-pathogenic bacterium Paenibacillus brasilensis.</title>
        <authorList>
            <person name="Dias B.D."/>
            <person name="Lima M.E."/>
            <person name="Vollu R.E."/>
            <person name="da Mota F.F."/>
            <person name="da Silva A.J."/>
            <person name="de Castro A.M."/>
            <person name="Freire D.M."/>
            <person name="Seldin L."/>
        </authorList>
    </citation>
    <scope>NUCLEOTIDE SEQUENCE</scope>
    <source>
        <strain evidence="1">PB24</strain>
    </source>
</reference>
<accession>A0A3S7QFZ8</accession>
<organism evidence="1">
    <name type="scientific">Paenibacillus brasilensis</name>
    <dbReference type="NCBI Taxonomy" id="128574"/>
    <lineage>
        <taxon>Bacteria</taxon>
        <taxon>Bacillati</taxon>
        <taxon>Bacillota</taxon>
        <taxon>Bacilli</taxon>
        <taxon>Bacillales</taxon>
        <taxon>Paenibacillaceae</taxon>
        <taxon>Paenibacillus</taxon>
    </lineage>
</organism>
<name>A0A3S7QFZ8_9BACL</name>
<dbReference type="AlphaFoldDB" id="A0A3S7QFZ8"/>
<protein>
    <submittedName>
        <fullName evidence="1">Uncharacterized protein</fullName>
    </submittedName>
</protein>